<evidence type="ECO:0000313" key="2">
    <source>
        <dbReference type="EMBL" id="MBB1087263.1"/>
    </source>
</evidence>
<gene>
    <name evidence="2" type="ORF">H4F99_02035</name>
</gene>
<evidence type="ECO:0000256" key="1">
    <source>
        <dbReference type="SAM" id="SignalP"/>
    </source>
</evidence>
<feature type="signal peptide" evidence="1">
    <location>
        <begin position="1"/>
        <end position="18"/>
    </location>
</feature>
<dbReference type="RefSeq" id="WP_182668034.1">
    <property type="nucleotide sequence ID" value="NZ_JACHTE010000001.1"/>
</dbReference>
<keyword evidence="3" id="KW-1185">Reference proteome</keyword>
<name>A0A7W3U1J6_9GAMM</name>
<sequence>MRLILFLAVGLTATCAQAAEPRFEDFPATATSGQVLARVIPPTDGEYSPLLERAIGRNADFAGTYVLAIDGCGTGCQQIAAIDVETGQAFVPGDGGSRNGVCYRRDSRLLVVNPIAPDIEQKPDGMTTDFYVITDEGFHLVERSTNGTTLICDTL</sequence>
<accession>A0A7W3U1J6</accession>
<evidence type="ECO:0000313" key="3">
    <source>
        <dbReference type="Proteomes" id="UP000552587"/>
    </source>
</evidence>
<dbReference type="AlphaFoldDB" id="A0A7W3U1J6"/>
<reference evidence="2 3" key="1">
    <citation type="submission" date="2020-07" db="EMBL/GenBank/DDBJ databases">
        <authorList>
            <person name="Xu S."/>
            <person name="Li A."/>
        </authorList>
    </citation>
    <scope>NUCLEOTIDE SEQUENCE [LARGE SCALE GENOMIC DNA]</scope>
    <source>
        <strain evidence="2 3">SG-8</strain>
    </source>
</reference>
<organism evidence="2 3">
    <name type="scientific">Marilutibacter penaei</name>
    <dbReference type="NCBI Taxonomy" id="2759900"/>
    <lineage>
        <taxon>Bacteria</taxon>
        <taxon>Pseudomonadati</taxon>
        <taxon>Pseudomonadota</taxon>
        <taxon>Gammaproteobacteria</taxon>
        <taxon>Lysobacterales</taxon>
        <taxon>Lysobacteraceae</taxon>
        <taxon>Marilutibacter</taxon>
    </lineage>
</organism>
<proteinExistence type="predicted"/>
<dbReference type="EMBL" id="JACHTE010000001">
    <property type="protein sequence ID" value="MBB1087263.1"/>
    <property type="molecule type" value="Genomic_DNA"/>
</dbReference>
<comment type="caution">
    <text evidence="2">The sequence shown here is derived from an EMBL/GenBank/DDBJ whole genome shotgun (WGS) entry which is preliminary data.</text>
</comment>
<dbReference type="Proteomes" id="UP000552587">
    <property type="component" value="Unassembled WGS sequence"/>
</dbReference>
<protein>
    <submittedName>
        <fullName evidence="2">Uncharacterized protein</fullName>
    </submittedName>
</protein>
<keyword evidence="1" id="KW-0732">Signal</keyword>
<feature type="chain" id="PRO_5030691613" evidence="1">
    <location>
        <begin position="19"/>
        <end position="155"/>
    </location>
</feature>